<reference evidence="2 3" key="1">
    <citation type="journal article" date="2012" name="Genome Biol.">
        <title>Genome and low-iron response of an oceanic diatom adapted to chronic iron limitation.</title>
        <authorList>
            <person name="Lommer M."/>
            <person name="Specht M."/>
            <person name="Roy A.S."/>
            <person name="Kraemer L."/>
            <person name="Andreson R."/>
            <person name="Gutowska M.A."/>
            <person name="Wolf J."/>
            <person name="Bergner S.V."/>
            <person name="Schilhabel M.B."/>
            <person name="Klostermeier U.C."/>
            <person name="Beiko R.G."/>
            <person name="Rosenstiel P."/>
            <person name="Hippler M."/>
            <person name="Laroche J."/>
        </authorList>
    </citation>
    <scope>NUCLEOTIDE SEQUENCE [LARGE SCALE GENOMIC DNA]</scope>
    <source>
        <strain evidence="2 3">CCMP1005</strain>
    </source>
</reference>
<dbReference type="Proteomes" id="UP000266841">
    <property type="component" value="Unassembled WGS sequence"/>
</dbReference>
<proteinExistence type="predicted"/>
<comment type="caution">
    <text evidence="2">The sequence shown here is derived from an EMBL/GenBank/DDBJ whole genome shotgun (WGS) entry which is preliminary data.</text>
</comment>
<gene>
    <name evidence="2" type="ORF">THAOC_07622</name>
</gene>
<sequence>MLKTLRSLIDSGRLDDAKEMIPSIISFTAFATKKCLTRVRGPTDNCPVCQIDSASCTTMIEQSELLLEALSQAVGAQVTYESLQCVEEDCFLRMDAHTKSGTWDNGTVWETFSEELDADKEIKAFLSGNNIVGRHRRETKNAKPLHVDQVLGFLVTAGAAYLMRSVHGPDVNVVLLIYSRRTSELLGFDTGSLDPREGTLVTSGPLPHPSANYTLPGQRFAKFLGKYDQVLSLAMAEFKRRRVEVDVYADDGLTETRVIEVDSTRAYSELVASYKRGLSDATLERRAEAEGLATALARLRQVEKALGKRAIYSAKSAENDEKRANRERKRTNMAESQPELDESMLELLS</sequence>
<accession>K0TK01</accession>
<dbReference type="EMBL" id="AGNL01007798">
    <property type="protein sequence ID" value="EJK70977.1"/>
    <property type="molecule type" value="Genomic_DNA"/>
</dbReference>
<name>K0TK01_THAOC</name>
<evidence type="ECO:0000256" key="1">
    <source>
        <dbReference type="SAM" id="MobiDB-lite"/>
    </source>
</evidence>
<feature type="compositionally biased region" description="Acidic residues" evidence="1">
    <location>
        <begin position="338"/>
        <end position="349"/>
    </location>
</feature>
<evidence type="ECO:0000313" key="3">
    <source>
        <dbReference type="Proteomes" id="UP000266841"/>
    </source>
</evidence>
<protein>
    <submittedName>
        <fullName evidence="2">Uncharacterized protein</fullName>
    </submittedName>
</protein>
<evidence type="ECO:0000313" key="2">
    <source>
        <dbReference type="EMBL" id="EJK70977.1"/>
    </source>
</evidence>
<dbReference type="AlphaFoldDB" id="K0TK01"/>
<feature type="region of interest" description="Disordered" evidence="1">
    <location>
        <begin position="316"/>
        <end position="349"/>
    </location>
</feature>
<organism evidence="2 3">
    <name type="scientific">Thalassiosira oceanica</name>
    <name type="common">Marine diatom</name>
    <dbReference type="NCBI Taxonomy" id="159749"/>
    <lineage>
        <taxon>Eukaryota</taxon>
        <taxon>Sar</taxon>
        <taxon>Stramenopiles</taxon>
        <taxon>Ochrophyta</taxon>
        <taxon>Bacillariophyta</taxon>
        <taxon>Coscinodiscophyceae</taxon>
        <taxon>Thalassiosirophycidae</taxon>
        <taxon>Thalassiosirales</taxon>
        <taxon>Thalassiosiraceae</taxon>
        <taxon>Thalassiosira</taxon>
    </lineage>
</organism>
<keyword evidence="3" id="KW-1185">Reference proteome</keyword>